<dbReference type="AlphaFoldDB" id="A0A317QJ19"/>
<dbReference type="EMBL" id="QGTX01000001">
    <property type="protein sequence ID" value="PWW21610.1"/>
    <property type="molecule type" value="Genomic_DNA"/>
</dbReference>
<proteinExistence type="predicted"/>
<accession>A0A317QJ19</accession>
<dbReference type="OrthoDB" id="5196445at2"/>
<reference evidence="3" key="1">
    <citation type="submission" date="2018-05" db="EMBL/GenBank/DDBJ databases">
        <authorList>
            <person name="Klenk H.-P."/>
            <person name="Huntemann M."/>
            <person name="Clum A."/>
            <person name="Pillay M."/>
            <person name="Palaniappan K."/>
            <person name="Varghese N."/>
            <person name="Mikhailova N."/>
            <person name="Stamatis D."/>
            <person name="Reddy T."/>
            <person name="Daum C."/>
            <person name="Shapiro N."/>
            <person name="Ivanova N."/>
            <person name="Kyrpides N."/>
            <person name="Woyke T."/>
        </authorList>
    </citation>
    <scope>NUCLEOTIDE SEQUENCE [LARGE SCALE GENOMIC DNA]</scope>
    <source>
        <strain evidence="3">DSM 45417</strain>
    </source>
</reference>
<protein>
    <submittedName>
        <fullName evidence="2">Uncharacterized protein</fullName>
    </submittedName>
</protein>
<keyword evidence="1" id="KW-0472">Membrane</keyword>
<evidence type="ECO:0000313" key="3">
    <source>
        <dbReference type="Proteomes" id="UP000246661"/>
    </source>
</evidence>
<evidence type="ECO:0000313" key="2">
    <source>
        <dbReference type="EMBL" id="PWW21610.1"/>
    </source>
</evidence>
<dbReference type="RefSeq" id="WP_146220380.1">
    <property type="nucleotide sequence ID" value="NZ_QGTX01000001.1"/>
</dbReference>
<organism evidence="2 3">
    <name type="scientific">Geodermatophilus normandii</name>
    <dbReference type="NCBI Taxonomy" id="1137989"/>
    <lineage>
        <taxon>Bacteria</taxon>
        <taxon>Bacillati</taxon>
        <taxon>Actinomycetota</taxon>
        <taxon>Actinomycetes</taxon>
        <taxon>Geodermatophilales</taxon>
        <taxon>Geodermatophilaceae</taxon>
        <taxon>Geodermatophilus</taxon>
    </lineage>
</organism>
<dbReference type="Proteomes" id="UP000246661">
    <property type="component" value="Unassembled WGS sequence"/>
</dbReference>
<keyword evidence="1" id="KW-1133">Transmembrane helix</keyword>
<comment type="caution">
    <text evidence="2">The sequence shown here is derived from an EMBL/GenBank/DDBJ whole genome shotgun (WGS) entry which is preliminary data.</text>
</comment>
<gene>
    <name evidence="2" type="ORF">JD79_00745</name>
</gene>
<sequence length="179" mass="18741">MTGRTRRRRTPLGARLAVVAGIALSVVLLTPGPASAHYGWIRPLVTCVTPVQDGSWTAVFGYTNTTSATVTVGRGSLNDMTPDRFDGEQVTRFSPGTRQGVFSVQVPASITTVQWQVHGVYGIARRDGGTRCPASTELPADGNGMGVVMALAAAGAVGGTSVYVSRRRRDRGTPVPAAD</sequence>
<name>A0A317QJ19_9ACTN</name>
<feature type="transmembrane region" description="Helical" evidence="1">
    <location>
        <begin position="144"/>
        <end position="164"/>
    </location>
</feature>
<keyword evidence="1" id="KW-0812">Transmembrane</keyword>
<keyword evidence="3" id="KW-1185">Reference proteome</keyword>
<evidence type="ECO:0000256" key="1">
    <source>
        <dbReference type="SAM" id="Phobius"/>
    </source>
</evidence>